<reference evidence="9 10" key="1">
    <citation type="submission" date="2017-09" db="EMBL/GenBank/DDBJ databases">
        <title>Depth-based differentiation of microbial function through sediment-hosted aquifers and enrichment of novel symbionts in the deep terrestrial subsurface.</title>
        <authorList>
            <person name="Probst A.J."/>
            <person name="Ladd B."/>
            <person name="Jarett J.K."/>
            <person name="Geller-Mcgrath D.E."/>
            <person name="Sieber C.M."/>
            <person name="Emerson J.B."/>
            <person name="Anantharaman K."/>
            <person name="Thomas B.C."/>
            <person name="Malmstrom R."/>
            <person name="Stieglmeier M."/>
            <person name="Klingl A."/>
            <person name="Woyke T."/>
            <person name="Ryan C.M."/>
            <person name="Banfield J.F."/>
        </authorList>
    </citation>
    <scope>NUCLEOTIDE SEQUENCE [LARGE SCALE GENOMIC DNA]</scope>
    <source>
        <strain evidence="9">CG11_big_fil_rev_8_21_14_0_20_40_12</strain>
    </source>
</reference>
<dbReference type="GO" id="GO:0006351">
    <property type="term" value="P:DNA-templated transcription"/>
    <property type="evidence" value="ECO:0007669"/>
    <property type="project" value="TreeGrafter"/>
</dbReference>
<evidence type="ECO:0000256" key="4">
    <source>
        <dbReference type="ARBA" id="ARBA00022801"/>
    </source>
</evidence>
<dbReference type="PANTHER" id="PTHR30319:SF1">
    <property type="entry name" value="TRANSCRIPTIONAL REPRESSOR PAAX"/>
    <property type="match status" value="1"/>
</dbReference>
<dbReference type="Gene3D" id="3.30.70.2650">
    <property type="match status" value="1"/>
</dbReference>
<evidence type="ECO:0000259" key="7">
    <source>
        <dbReference type="Pfam" id="PF08223"/>
    </source>
</evidence>
<name>A0A2H0KFY8_9BACT</name>
<dbReference type="NCBIfam" id="TIGR01573">
    <property type="entry name" value="cas2"/>
    <property type="match status" value="1"/>
</dbReference>
<comment type="caution">
    <text evidence="9">The sequence shown here is derived from an EMBL/GenBank/DDBJ whole genome shotgun (WGS) entry which is preliminary data.</text>
</comment>
<dbReference type="Proteomes" id="UP000231371">
    <property type="component" value="Unassembled WGS sequence"/>
</dbReference>
<evidence type="ECO:0000256" key="2">
    <source>
        <dbReference type="ARBA" id="ARBA00022723"/>
    </source>
</evidence>
<dbReference type="AlphaFoldDB" id="A0A2H0KFY8"/>
<evidence type="ECO:0000313" key="10">
    <source>
        <dbReference type="Proteomes" id="UP000231371"/>
    </source>
</evidence>
<keyword evidence="5" id="KW-0460">Magnesium</keyword>
<evidence type="ECO:0000256" key="3">
    <source>
        <dbReference type="ARBA" id="ARBA00022759"/>
    </source>
</evidence>
<keyword evidence="2" id="KW-0479">Metal-binding</keyword>
<dbReference type="Pfam" id="PF08223">
    <property type="entry name" value="PaaX_C"/>
    <property type="match status" value="1"/>
</dbReference>
<accession>A0A2H0KFY8</accession>
<dbReference type="InterPro" id="IPR013225">
    <property type="entry name" value="PaaX_C"/>
</dbReference>
<dbReference type="EMBL" id="PCVI01000028">
    <property type="protein sequence ID" value="PIQ70181.1"/>
    <property type="molecule type" value="Genomic_DNA"/>
</dbReference>
<dbReference type="GO" id="GO:0043571">
    <property type="term" value="P:maintenance of CRISPR repeat elements"/>
    <property type="evidence" value="ECO:0007669"/>
    <property type="project" value="InterPro"/>
</dbReference>
<evidence type="ECO:0000256" key="6">
    <source>
        <dbReference type="ARBA" id="ARBA00023118"/>
    </source>
</evidence>
<dbReference type="PANTHER" id="PTHR30319">
    <property type="entry name" value="PHENYLACETIC ACID REGULATOR-RELATED TRANSCRIPTIONAL REPRESSOR"/>
    <property type="match status" value="1"/>
</dbReference>
<evidence type="ECO:0000256" key="5">
    <source>
        <dbReference type="ARBA" id="ARBA00022842"/>
    </source>
</evidence>
<dbReference type="Pfam" id="PF20803">
    <property type="entry name" value="PaaX_M"/>
    <property type="match status" value="1"/>
</dbReference>
<organism evidence="9 10">
    <name type="scientific">Candidatus Shapirobacteria bacterium CG11_big_fil_rev_8_21_14_0_20_40_12</name>
    <dbReference type="NCBI Taxonomy" id="1974889"/>
    <lineage>
        <taxon>Bacteria</taxon>
        <taxon>Candidatus Shapironibacteriota</taxon>
    </lineage>
</organism>
<keyword evidence="6" id="KW-0051">Antiviral defense</keyword>
<keyword evidence="4" id="KW-0378">Hydrolase</keyword>
<dbReference type="SUPFAM" id="SSF143430">
    <property type="entry name" value="TTP0101/SSO1404-like"/>
    <property type="match status" value="1"/>
</dbReference>
<evidence type="ECO:0000259" key="8">
    <source>
        <dbReference type="Pfam" id="PF20803"/>
    </source>
</evidence>
<dbReference type="InterPro" id="IPR048846">
    <property type="entry name" value="PaaX-like_central"/>
</dbReference>
<keyword evidence="1" id="KW-0540">Nuclease</keyword>
<gene>
    <name evidence="9" type="primary">cas2</name>
    <name evidence="9" type="ORF">COV89_01815</name>
</gene>
<dbReference type="GO" id="GO:0004521">
    <property type="term" value="F:RNA endonuclease activity"/>
    <property type="evidence" value="ECO:0007669"/>
    <property type="project" value="InterPro"/>
</dbReference>
<proteinExistence type="predicted"/>
<protein>
    <submittedName>
        <fullName evidence="9">CRISPR-associated endonuclease Cas2</fullName>
    </submittedName>
</protein>
<feature type="domain" description="Transcriptional repressor PaaX-like central Cas2-like" evidence="8">
    <location>
        <begin position="104"/>
        <end position="173"/>
    </location>
</feature>
<feature type="domain" description="Transcriptional repressor PaaX-like C-terminal" evidence="7">
    <location>
        <begin position="215"/>
        <end position="255"/>
    </location>
</feature>
<sequence length="257" mass="30498">MVLTIRKIRKFRDGIAERVVDMILIGIYFNLEAPSLIQKKRYLIESSVEEDLEKLNYHRIKRACSFLKRKGLIDFVKEKEILPIITKAGELKLRKIIPFYDEKRVWDGQIYLVSYDFPKDKNKERDYFRKFLRDIGCGMLQQSNWLTPYNPTNLIKKFIEKHELSGDLILISSIGKNGMIGTKTLKELMEKVFLLSHLNLRYREFVYKAKSGKEKRGELIYLFLSILNEDPQIPFSFLPDDWLGEEAYVLFKKLRLM</sequence>
<dbReference type="InterPro" id="IPR021127">
    <property type="entry name" value="CRISPR_associated_Cas2"/>
</dbReference>
<keyword evidence="3 9" id="KW-0255">Endonuclease</keyword>
<evidence type="ECO:0000256" key="1">
    <source>
        <dbReference type="ARBA" id="ARBA00022722"/>
    </source>
</evidence>
<evidence type="ECO:0000313" key="9">
    <source>
        <dbReference type="EMBL" id="PIQ70181.1"/>
    </source>
</evidence>